<dbReference type="Pfam" id="PF08281">
    <property type="entry name" value="Sigma70_r4_2"/>
    <property type="match status" value="1"/>
</dbReference>
<comment type="caution">
    <text evidence="8">The sequence shown here is derived from an EMBL/GenBank/DDBJ whole genome shotgun (WGS) entry which is preliminary data.</text>
</comment>
<dbReference type="Gene3D" id="1.10.1740.10">
    <property type="match status" value="1"/>
</dbReference>
<dbReference type="Gene3D" id="1.10.10.10">
    <property type="entry name" value="Winged helix-like DNA-binding domain superfamily/Winged helix DNA-binding domain"/>
    <property type="match status" value="1"/>
</dbReference>
<dbReference type="InterPro" id="IPR007627">
    <property type="entry name" value="RNA_pol_sigma70_r2"/>
</dbReference>
<dbReference type="GO" id="GO:0006352">
    <property type="term" value="P:DNA-templated transcription initiation"/>
    <property type="evidence" value="ECO:0007669"/>
    <property type="project" value="InterPro"/>
</dbReference>
<dbReference type="Pfam" id="PF04542">
    <property type="entry name" value="Sigma70_r2"/>
    <property type="match status" value="1"/>
</dbReference>
<proteinExistence type="inferred from homology"/>
<dbReference type="InterPro" id="IPR036388">
    <property type="entry name" value="WH-like_DNA-bd_sf"/>
</dbReference>
<dbReference type="EMBL" id="NQWI01000177">
    <property type="protein sequence ID" value="PDW00552.1"/>
    <property type="molecule type" value="Genomic_DNA"/>
</dbReference>
<dbReference type="AlphaFoldDB" id="A0A2A6RDU5"/>
<dbReference type="PANTHER" id="PTHR43133:SF8">
    <property type="entry name" value="RNA POLYMERASE SIGMA FACTOR HI_1459-RELATED"/>
    <property type="match status" value="1"/>
</dbReference>
<keyword evidence="2" id="KW-0805">Transcription regulation</keyword>
<evidence type="ECO:0000256" key="4">
    <source>
        <dbReference type="ARBA" id="ARBA00023125"/>
    </source>
</evidence>
<dbReference type="Proteomes" id="UP000220527">
    <property type="component" value="Unassembled WGS sequence"/>
</dbReference>
<evidence type="ECO:0008006" key="10">
    <source>
        <dbReference type="Google" id="ProtNLM"/>
    </source>
</evidence>
<keyword evidence="4" id="KW-0238">DNA-binding</keyword>
<dbReference type="InterPro" id="IPR039425">
    <property type="entry name" value="RNA_pol_sigma-70-like"/>
</dbReference>
<dbReference type="GO" id="GO:0003677">
    <property type="term" value="F:DNA binding"/>
    <property type="evidence" value="ECO:0007669"/>
    <property type="project" value="UniProtKB-KW"/>
</dbReference>
<dbReference type="CDD" id="cd06171">
    <property type="entry name" value="Sigma70_r4"/>
    <property type="match status" value="1"/>
</dbReference>
<keyword evidence="5" id="KW-0804">Transcription</keyword>
<feature type="domain" description="RNA polymerase sigma-70 region 2" evidence="6">
    <location>
        <begin position="25"/>
        <end position="94"/>
    </location>
</feature>
<evidence type="ECO:0000313" key="9">
    <source>
        <dbReference type="Proteomes" id="UP000220527"/>
    </source>
</evidence>
<dbReference type="InterPro" id="IPR013325">
    <property type="entry name" value="RNA_pol_sigma_r2"/>
</dbReference>
<dbReference type="InterPro" id="IPR013249">
    <property type="entry name" value="RNA_pol_sigma70_r4_t2"/>
</dbReference>
<evidence type="ECO:0000259" key="7">
    <source>
        <dbReference type="Pfam" id="PF08281"/>
    </source>
</evidence>
<comment type="similarity">
    <text evidence="1">Belongs to the sigma-70 factor family. ECF subfamily.</text>
</comment>
<keyword evidence="3" id="KW-0731">Sigma factor</keyword>
<dbReference type="GO" id="GO:0016987">
    <property type="term" value="F:sigma factor activity"/>
    <property type="evidence" value="ECO:0007669"/>
    <property type="project" value="UniProtKB-KW"/>
</dbReference>
<reference evidence="9" key="1">
    <citation type="submission" date="2017-08" db="EMBL/GenBank/DDBJ databases">
        <authorList>
            <person name="Grouzdev D.S."/>
            <person name="Gaisin V.A."/>
            <person name="Rysina M.S."/>
            <person name="Gorlenko V.M."/>
        </authorList>
    </citation>
    <scope>NUCLEOTIDE SEQUENCE [LARGE SCALE GENOMIC DNA]</scope>
    <source>
        <strain evidence="9">Kir15-3F</strain>
    </source>
</reference>
<accession>A0A2A6RDU5</accession>
<dbReference type="SUPFAM" id="SSF88946">
    <property type="entry name" value="Sigma2 domain of RNA polymerase sigma factors"/>
    <property type="match status" value="1"/>
</dbReference>
<dbReference type="InterPro" id="IPR013324">
    <property type="entry name" value="RNA_pol_sigma_r3/r4-like"/>
</dbReference>
<dbReference type="InterPro" id="IPR014284">
    <property type="entry name" value="RNA_pol_sigma-70_dom"/>
</dbReference>
<evidence type="ECO:0000259" key="6">
    <source>
        <dbReference type="Pfam" id="PF04542"/>
    </source>
</evidence>
<dbReference type="RefSeq" id="WP_097645945.1">
    <property type="nucleotide sequence ID" value="NZ_NQWI01000177.1"/>
</dbReference>
<protein>
    <recommendedName>
        <fullName evidence="10">RNA polymerase subunit sigma-24</fullName>
    </recommendedName>
</protein>
<dbReference type="OrthoDB" id="157311at2"/>
<gene>
    <name evidence="8" type="ORF">CJ255_20525</name>
</gene>
<evidence type="ECO:0000256" key="3">
    <source>
        <dbReference type="ARBA" id="ARBA00023082"/>
    </source>
</evidence>
<name>A0A2A6RDU5_9CHLR</name>
<evidence type="ECO:0000256" key="5">
    <source>
        <dbReference type="ARBA" id="ARBA00023163"/>
    </source>
</evidence>
<evidence type="ECO:0000313" key="8">
    <source>
        <dbReference type="EMBL" id="PDW00552.1"/>
    </source>
</evidence>
<dbReference type="SUPFAM" id="SSF88659">
    <property type="entry name" value="Sigma3 and sigma4 domains of RNA polymerase sigma factors"/>
    <property type="match status" value="1"/>
</dbReference>
<organism evidence="8 9">
    <name type="scientific">Candidatus Viridilinea mediisalina</name>
    <dbReference type="NCBI Taxonomy" id="2024553"/>
    <lineage>
        <taxon>Bacteria</taxon>
        <taxon>Bacillati</taxon>
        <taxon>Chloroflexota</taxon>
        <taxon>Chloroflexia</taxon>
        <taxon>Chloroflexales</taxon>
        <taxon>Chloroflexineae</taxon>
        <taxon>Oscillochloridaceae</taxon>
        <taxon>Candidatus Viridilinea</taxon>
    </lineage>
</organism>
<dbReference type="PANTHER" id="PTHR43133">
    <property type="entry name" value="RNA POLYMERASE ECF-TYPE SIGMA FACTO"/>
    <property type="match status" value="1"/>
</dbReference>
<sequence length="185" mass="21626">MTALPPPSDLVRRAMEADPQALTELYKYFAPRVYRYVYMRVGDVDLAQDIQSEVFVRMLESIHTYEDRGWSISSWIYRIAQARTIDIMRGKRRRQWIDLEEEQILADGPEEALLAELEHHVLRKAMKHLCEPQQRVILLRHVYGLSIEETARQMGRNVGSVKALQHRALTRLSLLMQVELGEHTT</sequence>
<evidence type="ECO:0000256" key="2">
    <source>
        <dbReference type="ARBA" id="ARBA00023015"/>
    </source>
</evidence>
<keyword evidence="9" id="KW-1185">Reference proteome</keyword>
<feature type="domain" description="RNA polymerase sigma factor 70 region 4 type 2" evidence="7">
    <location>
        <begin position="121"/>
        <end position="172"/>
    </location>
</feature>
<dbReference type="NCBIfam" id="TIGR02937">
    <property type="entry name" value="sigma70-ECF"/>
    <property type="match status" value="1"/>
</dbReference>
<evidence type="ECO:0000256" key="1">
    <source>
        <dbReference type="ARBA" id="ARBA00010641"/>
    </source>
</evidence>